<feature type="region of interest" description="Disordered" evidence="1">
    <location>
        <begin position="1"/>
        <end position="37"/>
    </location>
</feature>
<organism evidence="2 3">
    <name type="scientific">Photobacterium marinum</name>
    <dbReference type="NCBI Taxonomy" id="1056511"/>
    <lineage>
        <taxon>Bacteria</taxon>
        <taxon>Pseudomonadati</taxon>
        <taxon>Pseudomonadota</taxon>
        <taxon>Gammaproteobacteria</taxon>
        <taxon>Vibrionales</taxon>
        <taxon>Vibrionaceae</taxon>
        <taxon>Photobacterium</taxon>
    </lineage>
</organism>
<proteinExistence type="predicted"/>
<evidence type="ECO:0000313" key="2">
    <source>
        <dbReference type="EMBL" id="ELR63193.1"/>
    </source>
</evidence>
<feature type="compositionally biased region" description="Basic and acidic residues" evidence="1">
    <location>
        <begin position="1"/>
        <end position="14"/>
    </location>
</feature>
<evidence type="ECO:0000313" key="3">
    <source>
        <dbReference type="Proteomes" id="UP000011134"/>
    </source>
</evidence>
<protein>
    <submittedName>
        <fullName evidence="2">Uncharacterized protein</fullName>
    </submittedName>
</protein>
<keyword evidence="3" id="KW-1185">Reference proteome</keyword>
<dbReference type="EMBL" id="AMZO01000049">
    <property type="protein sequence ID" value="ELR63193.1"/>
    <property type="molecule type" value="Genomic_DNA"/>
</dbReference>
<gene>
    <name evidence="2" type="ORF">C942_04028</name>
</gene>
<name>L8J4R9_9GAMM</name>
<dbReference type="AlphaFoldDB" id="L8J4R9"/>
<comment type="caution">
    <text evidence="2">The sequence shown here is derived from an EMBL/GenBank/DDBJ whole genome shotgun (WGS) entry which is preliminary data.</text>
</comment>
<dbReference type="PATRIC" id="fig|1056511.3.peg.4841"/>
<dbReference type="Proteomes" id="UP000011134">
    <property type="component" value="Unassembled WGS sequence"/>
</dbReference>
<sequence length="37" mass="4463">MYDKLERKSTDNQKKRQAMNTKEKPVKTMENHQQANL</sequence>
<evidence type="ECO:0000256" key="1">
    <source>
        <dbReference type="SAM" id="MobiDB-lite"/>
    </source>
</evidence>
<feature type="compositionally biased region" description="Basic and acidic residues" evidence="1">
    <location>
        <begin position="21"/>
        <end position="30"/>
    </location>
</feature>
<reference evidence="2 3" key="1">
    <citation type="submission" date="2012-12" db="EMBL/GenBank/DDBJ databases">
        <title>Genome Assembly of Photobacterium sp. AK15.</title>
        <authorList>
            <person name="Khatri I."/>
            <person name="Vaidya B."/>
            <person name="Srinivas T.N.R."/>
            <person name="Subramanian S."/>
            <person name="Pinnaka A."/>
        </authorList>
    </citation>
    <scope>NUCLEOTIDE SEQUENCE [LARGE SCALE GENOMIC DNA]</scope>
    <source>
        <strain evidence="2 3">AK15</strain>
    </source>
</reference>
<accession>L8J4R9</accession>